<evidence type="ECO:0000256" key="5">
    <source>
        <dbReference type="ARBA" id="ARBA00022989"/>
    </source>
</evidence>
<comment type="subcellular location">
    <subcellularLocation>
        <location evidence="1">Cell membrane</location>
        <topology evidence="1">Multi-pass membrane protein</topology>
    </subcellularLocation>
</comment>
<feature type="domain" description="Major facilitator superfamily (MFS) profile" evidence="8">
    <location>
        <begin position="1"/>
        <end position="389"/>
    </location>
</feature>
<dbReference type="PANTHER" id="PTHR43124">
    <property type="entry name" value="PURINE EFFLUX PUMP PBUE"/>
    <property type="match status" value="1"/>
</dbReference>
<dbReference type="InterPro" id="IPR020846">
    <property type="entry name" value="MFS_dom"/>
</dbReference>
<gene>
    <name evidence="9" type="ORF">EJK17_03935</name>
</gene>
<organism evidence="9 10">
    <name type="scientific">Lactobacillus xujianguonis</name>
    <dbReference type="NCBI Taxonomy" id="2495899"/>
    <lineage>
        <taxon>Bacteria</taxon>
        <taxon>Bacillati</taxon>
        <taxon>Bacillota</taxon>
        <taxon>Bacilli</taxon>
        <taxon>Lactobacillales</taxon>
        <taxon>Lactobacillaceae</taxon>
        <taxon>Lactobacillus</taxon>
    </lineage>
</organism>
<dbReference type="GO" id="GO:0005886">
    <property type="term" value="C:plasma membrane"/>
    <property type="evidence" value="ECO:0007669"/>
    <property type="project" value="UniProtKB-SubCell"/>
</dbReference>
<evidence type="ECO:0000256" key="4">
    <source>
        <dbReference type="ARBA" id="ARBA00022692"/>
    </source>
</evidence>
<dbReference type="Proteomes" id="UP000288291">
    <property type="component" value="Unassembled WGS sequence"/>
</dbReference>
<keyword evidence="10" id="KW-1185">Reference proteome</keyword>
<feature type="transmembrane region" description="Helical" evidence="7">
    <location>
        <begin position="212"/>
        <end position="231"/>
    </location>
</feature>
<dbReference type="InterPro" id="IPR036259">
    <property type="entry name" value="MFS_trans_sf"/>
</dbReference>
<feature type="transmembrane region" description="Helical" evidence="7">
    <location>
        <begin position="139"/>
        <end position="159"/>
    </location>
</feature>
<evidence type="ECO:0000313" key="9">
    <source>
        <dbReference type="EMBL" id="RVU71159.1"/>
    </source>
</evidence>
<accession>A0A437SW61</accession>
<dbReference type="PANTHER" id="PTHR43124:SF3">
    <property type="entry name" value="CHLORAMPHENICOL EFFLUX PUMP RV0191"/>
    <property type="match status" value="1"/>
</dbReference>
<dbReference type="SUPFAM" id="SSF103473">
    <property type="entry name" value="MFS general substrate transporter"/>
    <property type="match status" value="1"/>
</dbReference>
<comment type="caution">
    <text evidence="9">The sequence shown here is derived from an EMBL/GenBank/DDBJ whole genome shotgun (WGS) entry which is preliminary data.</text>
</comment>
<evidence type="ECO:0000259" key="8">
    <source>
        <dbReference type="PROSITE" id="PS50850"/>
    </source>
</evidence>
<evidence type="ECO:0000256" key="3">
    <source>
        <dbReference type="ARBA" id="ARBA00022475"/>
    </source>
</evidence>
<evidence type="ECO:0000256" key="7">
    <source>
        <dbReference type="SAM" id="Phobius"/>
    </source>
</evidence>
<dbReference type="PROSITE" id="PS50850">
    <property type="entry name" value="MFS"/>
    <property type="match status" value="1"/>
</dbReference>
<feature type="transmembrane region" description="Helical" evidence="7">
    <location>
        <begin position="105"/>
        <end position="127"/>
    </location>
</feature>
<feature type="transmembrane region" description="Helical" evidence="7">
    <location>
        <begin position="365"/>
        <end position="386"/>
    </location>
</feature>
<dbReference type="RefSeq" id="WP_103661299.1">
    <property type="nucleotide sequence ID" value="NZ_ML136876.1"/>
</dbReference>
<feature type="transmembrane region" description="Helical" evidence="7">
    <location>
        <begin position="165"/>
        <end position="182"/>
    </location>
</feature>
<dbReference type="AlphaFoldDB" id="A0A437SW61"/>
<evidence type="ECO:0000256" key="6">
    <source>
        <dbReference type="ARBA" id="ARBA00023136"/>
    </source>
</evidence>
<keyword evidence="4 7" id="KW-0812">Transmembrane</keyword>
<keyword evidence="2" id="KW-0813">Transport</keyword>
<dbReference type="Pfam" id="PF07690">
    <property type="entry name" value="MFS_1"/>
    <property type="match status" value="1"/>
</dbReference>
<feature type="transmembrane region" description="Helical" evidence="7">
    <location>
        <begin position="331"/>
        <end position="353"/>
    </location>
</feature>
<evidence type="ECO:0000256" key="2">
    <source>
        <dbReference type="ARBA" id="ARBA00022448"/>
    </source>
</evidence>
<keyword evidence="3" id="KW-1003">Cell membrane</keyword>
<evidence type="ECO:0000256" key="1">
    <source>
        <dbReference type="ARBA" id="ARBA00004651"/>
    </source>
</evidence>
<proteinExistence type="predicted"/>
<dbReference type="Gene3D" id="1.20.1250.20">
    <property type="entry name" value="MFS general substrate transporter like domains"/>
    <property type="match status" value="1"/>
</dbReference>
<dbReference type="GO" id="GO:0022857">
    <property type="term" value="F:transmembrane transporter activity"/>
    <property type="evidence" value="ECO:0007669"/>
    <property type="project" value="InterPro"/>
</dbReference>
<feature type="transmembrane region" description="Helical" evidence="7">
    <location>
        <begin position="50"/>
        <end position="68"/>
    </location>
</feature>
<feature type="transmembrane region" description="Helical" evidence="7">
    <location>
        <begin position="251"/>
        <end position="269"/>
    </location>
</feature>
<feature type="transmembrane region" description="Helical" evidence="7">
    <location>
        <begin position="75"/>
        <end position="93"/>
    </location>
</feature>
<keyword evidence="6 7" id="KW-0472">Membrane</keyword>
<dbReference type="InterPro" id="IPR050189">
    <property type="entry name" value="MFS_Efflux_Transporters"/>
</dbReference>
<sequence length="392" mass="41611">MKANKNSFIFKISLLSIGLMSALAQAVSGVFPLMYKAFPNISKSAIEMLGTIPNFGMIAGLILGPFLIKLTSKKTTIMIGLIGTLICGTFPIYGHSYTLILISRLLYGVFNGFFGALAISIVADYYTGHERATMLGFENALGSIGSGVCSLVLGSLMAFGWHAAFSIYLLPIIAIVLFGLFVPNTKNDVVQETVTTTENNSSSKKAKVPKEVILIAAIQLIFFIILVPMSYKLPQLVVSEGIGTAGDASAVYALFTLVGIPVSMIYGWLHKKLGFGLYVVALISLIVGDIIIATTHSLPVLYIAGVINGFGFGTAVPFANNWVSDAANQNAIDIATTISMLTTNIGVFLSPIIMNAVSGGSPRLVMFIAAGGFAVLAILVAFIGVWKKKQQN</sequence>
<feature type="transmembrane region" description="Helical" evidence="7">
    <location>
        <begin position="300"/>
        <end position="319"/>
    </location>
</feature>
<dbReference type="InterPro" id="IPR011701">
    <property type="entry name" value="MFS"/>
</dbReference>
<dbReference type="EMBL" id="RXIA01000007">
    <property type="protein sequence ID" value="RVU71159.1"/>
    <property type="molecule type" value="Genomic_DNA"/>
</dbReference>
<evidence type="ECO:0000313" key="10">
    <source>
        <dbReference type="Proteomes" id="UP000288291"/>
    </source>
</evidence>
<name>A0A437SW61_9LACO</name>
<protein>
    <submittedName>
        <fullName evidence="9">MFS transporter</fullName>
    </submittedName>
</protein>
<reference evidence="9 10" key="1">
    <citation type="submission" date="2018-12" db="EMBL/GenBank/DDBJ databases">
        <authorList>
            <person name="Meng J."/>
        </authorList>
    </citation>
    <scope>NUCLEOTIDE SEQUENCE [LARGE SCALE GENOMIC DNA]</scope>
    <source>
        <strain evidence="9 10">HT111-2</strain>
    </source>
</reference>
<feature type="transmembrane region" description="Helical" evidence="7">
    <location>
        <begin position="276"/>
        <end position="294"/>
    </location>
</feature>
<keyword evidence="5 7" id="KW-1133">Transmembrane helix</keyword>